<evidence type="ECO:0000313" key="2">
    <source>
        <dbReference type="EMBL" id="ELI8102097.1"/>
    </source>
</evidence>
<accession>A0AAD2Z750</accession>
<organism evidence="2 3">
    <name type="scientific">Yersinia enterocolitica</name>
    <dbReference type="NCBI Taxonomy" id="630"/>
    <lineage>
        <taxon>Bacteria</taxon>
        <taxon>Pseudomonadati</taxon>
        <taxon>Pseudomonadota</taxon>
        <taxon>Gammaproteobacteria</taxon>
        <taxon>Enterobacterales</taxon>
        <taxon>Yersiniaceae</taxon>
        <taxon>Yersinia</taxon>
    </lineage>
</organism>
<name>A0AAD2Z750_YEREN</name>
<dbReference type="AlphaFoldDB" id="A0AAD2Z750"/>
<dbReference type="InterPro" id="IPR003497">
    <property type="entry name" value="BRO_N_domain"/>
</dbReference>
<evidence type="ECO:0000259" key="1">
    <source>
        <dbReference type="PROSITE" id="PS51750"/>
    </source>
</evidence>
<reference evidence="2" key="1">
    <citation type="submission" date="2023-02" db="EMBL/GenBank/DDBJ databases">
        <authorList>
            <person name="Ashton P.M."/>
            <person name="Dallman T."/>
            <person name="Nair S."/>
            <person name="De Pinna E."/>
            <person name="Peters T."/>
            <person name="Grant K."/>
        </authorList>
    </citation>
    <scope>NUCLEOTIDE SEQUENCE</scope>
    <source>
        <strain evidence="2">01103883</strain>
    </source>
</reference>
<dbReference type="PANTHER" id="PTHR36180:SF2">
    <property type="entry name" value="BRO FAMILY PROTEIN"/>
    <property type="match status" value="1"/>
</dbReference>
<dbReference type="PROSITE" id="PS51750">
    <property type="entry name" value="BRO_N"/>
    <property type="match status" value="1"/>
</dbReference>
<gene>
    <name evidence="2" type="ORF">RSF11_001793</name>
</gene>
<proteinExistence type="predicted"/>
<dbReference type="SMART" id="SM01040">
    <property type="entry name" value="Bro-N"/>
    <property type="match status" value="1"/>
</dbReference>
<feature type="domain" description="Bro-N" evidence="1">
    <location>
        <begin position="17"/>
        <end position="129"/>
    </location>
</feature>
<dbReference type="Pfam" id="PF02498">
    <property type="entry name" value="Bro-N"/>
    <property type="match status" value="1"/>
</dbReference>
<sequence>MKTVNMTAIGQGQTHAKNQVSDISVICFEGHKVQIVQLNGEPWFIAKDVCRALGVINSRDALTALDDDEKNTVALTYGIRGNPNRGVISESGFYKLISRSRKATKSGTFAHRFSNWVFREVIPTIRKSGAYGVPWALLHDFTRRSDDSIGRGSQAGKALAIRKVEKHQLESEERLLLDRYQPELKLGGQDDE</sequence>
<evidence type="ECO:0000313" key="3">
    <source>
        <dbReference type="Proteomes" id="UP001182355"/>
    </source>
</evidence>
<dbReference type="RefSeq" id="WP_050321897.1">
    <property type="nucleotide sequence ID" value="NZ_CFLA01000004.1"/>
</dbReference>
<dbReference type="PANTHER" id="PTHR36180">
    <property type="entry name" value="DNA-BINDING PROTEIN-RELATED-RELATED"/>
    <property type="match status" value="1"/>
</dbReference>
<comment type="caution">
    <text evidence="2">The sequence shown here is derived from an EMBL/GenBank/DDBJ whole genome shotgun (WGS) entry which is preliminary data.</text>
</comment>
<protein>
    <submittedName>
        <fullName evidence="2">Antirepressor protein</fullName>
    </submittedName>
</protein>
<dbReference type="Proteomes" id="UP001182355">
    <property type="component" value="Unassembled WGS sequence"/>
</dbReference>
<dbReference type="EMBL" id="ABNAVX010000008">
    <property type="protein sequence ID" value="ELI8102097.1"/>
    <property type="molecule type" value="Genomic_DNA"/>
</dbReference>